<feature type="domain" description="GyrI-like small molecule binding" evidence="2">
    <location>
        <begin position="221"/>
        <end position="352"/>
    </location>
</feature>
<dbReference type="InterPro" id="IPR023393">
    <property type="entry name" value="START-like_dom_sf"/>
</dbReference>
<dbReference type="SUPFAM" id="SSF55961">
    <property type="entry name" value="Bet v1-like"/>
    <property type="match status" value="1"/>
</dbReference>
<name>A0ABS7TDW2_9GAMM</name>
<dbReference type="Proteomes" id="UP001430290">
    <property type="component" value="Unassembled WGS sequence"/>
</dbReference>
<sequence length="352" mass="39143">MTRLLEILISLAIVFALFLIVGVMLPSSRHLTEKTETNRKLTIVFDTMNSFRRFKDWNPLVLRDPRMQLSLSGPAEGVGAKLDYTSQEPRLGSGSYEIVESVPKQKIAININNIERGENKRTAFFFKPTGRNNRNVEITQTYDVDYGWNLLGRYAGLYVTRHIGDDMKMGLSRLVGVLTSVPNIDYAAPGFKMGTPKVVDRPAEDMLVVSAGQVDRGNAQIQASITSNAEWIKRTLEANSGVEAVGPLRIVTTDMGREKYTFDVVQVVRKKSGTGNVVVQGPVKFVQAPAGKVAVASYTGYMAELENTRNALRAWAATHGYEVKDRAYEDYKSGIANAFTENGQFDVYWPVK</sequence>
<accession>A0ABS7TDW2</accession>
<evidence type="ECO:0000313" key="3">
    <source>
        <dbReference type="EMBL" id="MBZ4186023.1"/>
    </source>
</evidence>
<keyword evidence="1" id="KW-1133">Transmembrane helix</keyword>
<comment type="caution">
    <text evidence="3">The sequence shown here is derived from an EMBL/GenBank/DDBJ whole genome shotgun (WGS) entry which is preliminary data.</text>
</comment>
<proteinExistence type="predicted"/>
<dbReference type="EMBL" id="JAIQDJ010000002">
    <property type="protein sequence ID" value="MBZ4186023.1"/>
    <property type="molecule type" value="Genomic_DNA"/>
</dbReference>
<keyword evidence="4" id="KW-1185">Reference proteome</keyword>
<keyword evidence="1" id="KW-0812">Transmembrane</keyword>
<evidence type="ECO:0000256" key="1">
    <source>
        <dbReference type="SAM" id="Phobius"/>
    </source>
</evidence>
<dbReference type="Gene3D" id="3.20.80.10">
    <property type="entry name" value="Regulatory factor, effector binding domain"/>
    <property type="match status" value="1"/>
</dbReference>
<evidence type="ECO:0000259" key="2">
    <source>
        <dbReference type="Pfam" id="PF06445"/>
    </source>
</evidence>
<protein>
    <submittedName>
        <fullName evidence="3">GyrI-like domain-containing protein</fullName>
    </submittedName>
</protein>
<organism evidence="3 4">
    <name type="scientific">Thermomonas beijingensis</name>
    <dbReference type="NCBI Taxonomy" id="2872701"/>
    <lineage>
        <taxon>Bacteria</taxon>
        <taxon>Pseudomonadati</taxon>
        <taxon>Pseudomonadota</taxon>
        <taxon>Gammaproteobacteria</taxon>
        <taxon>Lysobacterales</taxon>
        <taxon>Lysobacteraceae</taxon>
        <taxon>Thermomonas</taxon>
    </lineage>
</organism>
<dbReference type="Pfam" id="PF06445">
    <property type="entry name" value="GyrI-like"/>
    <property type="match status" value="1"/>
</dbReference>
<reference evidence="3" key="1">
    <citation type="submission" date="2021-09" db="EMBL/GenBank/DDBJ databases">
        <authorList>
            <person name="Wu T."/>
            <person name="Guo S.Z."/>
        </authorList>
    </citation>
    <scope>NUCLEOTIDE SEQUENCE</scope>
    <source>
        <strain evidence="3">RSS-23</strain>
    </source>
</reference>
<keyword evidence="1" id="KW-0472">Membrane</keyword>
<evidence type="ECO:0000313" key="4">
    <source>
        <dbReference type="Proteomes" id="UP001430290"/>
    </source>
</evidence>
<dbReference type="InterPro" id="IPR029442">
    <property type="entry name" value="GyrI-like"/>
</dbReference>
<dbReference type="Gene3D" id="3.30.530.20">
    <property type="match status" value="1"/>
</dbReference>
<gene>
    <name evidence="3" type="ORF">K7B09_06720</name>
</gene>
<feature type="transmembrane region" description="Helical" evidence="1">
    <location>
        <begin position="7"/>
        <end position="25"/>
    </location>
</feature>
<dbReference type="RefSeq" id="WP_223628129.1">
    <property type="nucleotide sequence ID" value="NZ_JAIQDJ010000002.1"/>
</dbReference>
<dbReference type="InterPro" id="IPR011256">
    <property type="entry name" value="Reg_factor_effector_dom_sf"/>
</dbReference>
<dbReference type="SUPFAM" id="SSF55136">
    <property type="entry name" value="Probable bacterial effector-binding domain"/>
    <property type="match status" value="1"/>
</dbReference>